<sequence length="99" mass="10959">MNPTRRPLEGNRSSSRTRERSSTRSAALQATTAGDRLWVAAHLSATSPVYTARVKESEKQRHLPPARQRKLVLPVRIAPSTSAQFMTVTMQVMLVTSGK</sequence>
<reference evidence="2 3" key="1">
    <citation type="submission" date="2020-07" db="EMBL/GenBank/DDBJ databases">
        <title>Exploring microbial biodiversity for novel pathways involved in the catabolism of aromatic compounds derived from lignin.</title>
        <authorList>
            <person name="Elkins J."/>
        </authorList>
    </citation>
    <scope>NUCLEOTIDE SEQUENCE [LARGE SCALE GENOMIC DNA]</scope>
    <source>
        <strain evidence="2 3">H2C3C</strain>
    </source>
</reference>
<protein>
    <submittedName>
        <fullName evidence="2">Uncharacterized protein</fullName>
    </submittedName>
</protein>
<dbReference type="EMBL" id="JACCAS010000001">
    <property type="protein sequence ID" value="NYH24222.1"/>
    <property type="molecule type" value="Genomic_DNA"/>
</dbReference>
<feature type="region of interest" description="Disordered" evidence="1">
    <location>
        <begin position="1"/>
        <end position="29"/>
    </location>
</feature>
<dbReference type="Proteomes" id="UP000540929">
    <property type="component" value="Unassembled WGS sequence"/>
</dbReference>
<name>A0A7Y9WNN4_9BURK</name>
<proteinExistence type="predicted"/>
<dbReference type="AlphaFoldDB" id="A0A7Y9WNN4"/>
<evidence type="ECO:0000313" key="2">
    <source>
        <dbReference type="EMBL" id="NYH24222.1"/>
    </source>
</evidence>
<keyword evidence="3" id="KW-1185">Reference proteome</keyword>
<gene>
    <name evidence="2" type="ORF">GGD40_003701</name>
</gene>
<comment type="caution">
    <text evidence="2">The sequence shown here is derived from an EMBL/GenBank/DDBJ whole genome shotgun (WGS) entry which is preliminary data.</text>
</comment>
<organism evidence="2 3">
    <name type="scientific">Paraburkholderia bryophila</name>
    <dbReference type="NCBI Taxonomy" id="420952"/>
    <lineage>
        <taxon>Bacteria</taxon>
        <taxon>Pseudomonadati</taxon>
        <taxon>Pseudomonadota</taxon>
        <taxon>Betaproteobacteria</taxon>
        <taxon>Burkholderiales</taxon>
        <taxon>Burkholderiaceae</taxon>
        <taxon>Paraburkholderia</taxon>
    </lineage>
</organism>
<dbReference type="RefSeq" id="WP_179744490.1">
    <property type="nucleotide sequence ID" value="NZ_JACCAS010000001.1"/>
</dbReference>
<evidence type="ECO:0000313" key="3">
    <source>
        <dbReference type="Proteomes" id="UP000540929"/>
    </source>
</evidence>
<accession>A0A7Y9WNN4</accession>
<evidence type="ECO:0000256" key="1">
    <source>
        <dbReference type="SAM" id="MobiDB-lite"/>
    </source>
</evidence>